<dbReference type="EMBL" id="LAZR01035444">
    <property type="protein sequence ID" value="KKL27497.1"/>
    <property type="molecule type" value="Genomic_DNA"/>
</dbReference>
<feature type="domain" description="DUF1156" evidence="1">
    <location>
        <begin position="9"/>
        <end position="58"/>
    </location>
</feature>
<protein>
    <recommendedName>
        <fullName evidence="1">DUF1156 domain-containing protein</fullName>
    </recommendedName>
</protein>
<accession>A0A0F9CM33</accession>
<dbReference type="InterPro" id="IPR009537">
    <property type="entry name" value="DUF1156"/>
</dbReference>
<proteinExistence type="predicted"/>
<reference evidence="2" key="1">
    <citation type="journal article" date="2015" name="Nature">
        <title>Complex archaea that bridge the gap between prokaryotes and eukaryotes.</title>
        <authorList>
            <person name="Spang A."/>
            <person name="Saw J.H."/>
            <person name="Jorgensen S.L."/>
            <person name="Zaremba-Niedzwiedzka K."/>
            <person name="Martijn J."/>
            <person name="Lind A.E."/>
            <person name="van Eijk R."/>
            <person name="Schleper C."/>
            <person name="Guy L."/>
            <person name="Ettema T.J."/>
        </authorList>
    </citation>
    <scope>NUCLEOTIDE SEQUENCE</scope>
</reference>
<evidence type="ECO:0000259" key="1">
    <source>
        <dbReference type="Pfam" id="PF06634"/>
    </source>
</evidence>
<dbReference type="AlphaFoldDB" id="A0A0F9CM33"/>
<organism evidence="2">
    <name type="scientific">marine sediment metagenome</name>
    <dbReference type="NCBI Taxonomy" id="412755"/>
    <lineage>
        <taxon>unclassified sequences</taxon>
        <taxon>metagenomes</taxon>
        <taxon>ecological metagenomes</taxon>
    </lineage>
</organism>
<sequence length="89" mass="10256">MNKKMIEYWFPIKILGVEGPKEKRVAIGRPPSIHLYFARRPMCACRAIILSSLLEIPSDDKLLKDYINLIENYCMGEIPNSVIFEGKND</sequence>
<name>A0A0F9CM33_9ZZZZ</name>
<comment type="caution">
    <text evidence="2">The sequence shown here is derived from an EMBL/GenBank/DDBJ whole genome shotgun (WGS) entry which is preliminary data.</text>
</comment>
<dbReference type="Pfam" id="PF06634">
    <property type="entry name" value="DUF1156"/>
    <property type="match status" value="1"/>
</dbReference>
<evidence type="ECO:0000313" key="2">
    <source>
        <dbReference type="EMBL" id="KKL27497.1"/>
    </source>
</evidence>
<gene>
    <name evidence="2" type="ORF">LCGC14_2384560</name>
</gene>